<name>D2VEB2_NAEGR</name>
<dbReference type="Proteomes" id="UP000006671">
    <property type="component" value="Unassembled WGS sequence"/>
</dbReference>
<dbReference type="GeneID" id="8848909"/>
<gene>
    <name evidence="1" type="ORF">NAEGRDRAFT_48855</name>
</gene>
<protein>
    <submittedName>
        <fullName evidence="1">Predicted protein</fullName>
    </submittedName>
</protein>
<reference evidence="1 2" key="1">
    <citation type="journal article" date="2010" name="Cell">
        <title>The genome of Naegleria gruberi illuminates early eukaryotic versatility.</title>
        <authorList>
            <person name="Fritz-Laylin L.K."/>
            <person name="Prochnik S.E."/>
            <person name="Ginger M.L."/>
            <person name="Dacks J.B."/>
            <person name="Carpenter M.L."/>
            <person name="Field M.C."/>
            <person name="Kuo A."/>
            <person name="Paredez A."/>
            <person name="Chapman J."/>
            <person name="Pham J."/>
            <person name="Shu S."/>
            <person name="Neupane R."/>
            <person name="Cipriano M."/>
            <person name="Mancuso J."/>
            <person name="Tu H."/>
            <person name="Salamov A."/>
            <person name="Lindquist E."/>
            <person name="Shapiro H."/>
            <person name="Lucas S."/>
            <person name="Grigoriev I.V."/>
            <person name="Cande W.Z."/>
            <person name="Fulton C."/>
            <person name="Rokhsar D.S."/>
            <person name="Dawson S.C."/>
        </authorList>
    </citation>
    <scope>NUCLEOTIDE SEQUENCE [LARGE SCALE GENOMIC DNA]</scope>
    <source>
        <strain evidence="1 2">NEG-M</strain>
    </source>
</reference>
<dbReference type="VEuPathDB" id="AmoebaDB:NAEGRDRAFT_48855"/>
<keyword evidence="2" id="KW-1185">Reference proteome</keyword>
<dbReference type="KEGG" id="ngr:NAEGRDRAFT_48855"/>
<sequence>MPFIVFLSKCVAAINEGMMIPRYEFKFYKCKPSFNIENDKIFQMSKWILCDCINVTKRNNSKDVEIGNLNYFADYSMVWHQECDDEGYSNHLGLKFSSADQLFTGRNKKNRSEYILIQKLEEGFYHNENCTELVGIPNDDTSYEHNLVRNVICLSYNQFEVAPSNGNQMKGAKNFIHWIRELVLTCHECGILHNQYLLQMMLNFLFRINYYVHDLHRITFYDNIAECCPYNLNTLEILDEFNENTKAKWNEDPNITSYTTFMKVERSFNSQLLGDAIDSYIISLIVNPNNMENPFEVVLYQFYEYHASVCFSD</sequence>
<dbReference type="InParanoid" id="D2VEB2"/>
<accession>D2VEB2</accession>
<dbReference type="RefSeq" id="XP_002677594.1">
    <property type="nucleotide sequence ID" value="XM_002677548.1"/>
</dbReference>
<dbReference type="EMBL" id="GG738866">
    <property type="protein sequence ID" value="EFC44850.1"/>
    <property type="molecule type" value="Genomic_DNA"/>
</dbReference>
<proteinExistence type="predicted"/>
<dbReference type="AlphaFoldDB" id="D2VEB2"/>
<evidence type="ECO:0000313" key="1">
    <source>
        <dbReference type="EMBL" id="EFC44850.1"/>
    </source>
</evidence>
<organism evidence="2">
    <name type="scientific">Naegleria gruberi</name>
    <name type="common">Amoeba</name>
    <dbReference type="NCBI Taxonomy" id="5762"/>
    <lineage>
        <taxon>Eukaryota</taxon>
        <taxon>Discoba</taxon>
        <taxon>Heterolobosea</taxon>
        <taxon>Tetramitia</taxon>
        <taxon>Eutetramitia</taxon>
        <taxon>Vahlkampfiidae</taxon>
        <taxon>Naegleria</taxon>
    </lineage>
</organism>
<evidence type="ECO:0000313" key="2">
    <source>
        <dbReference type="Proteomes" id="UP000006671"/>
    </source>
</evidence>